<evidence type="ECO:0000256" key="4">
    <source>
        <dbReference type="ARBA" id="ARBA00023180"/>
    </source>
</evidence>
<dbReference type="SUPFAM" id="SSF48113">
    <property type="entry name" value="Heme-dependent peroxidases"/>
    <property type="match status" value="1"/>
</dbReference>
<evidence type="ECO:0000313" key="9">
    <source>
        <dbReference type="Proteomes" id="UP000828390"/>
    </source>
</evidence>
<feature type="compositionally biased region" description="Polar residues" evidence="6">
    <location>
        <begin position="30"/>
        <end position="40"/>
    </location>
</feature>
<dbReference type="PRINTS" id="PR00457">
    <property type="entry name" value="ANPEROXIDASE"/>
</dbReference>
<dbReference type="CDD" id="cd09823">
    <property type="entry name" value="peroxinectin_like"/>
    <property type="match status" value="1"/>
</dbReference>
<dbReference type="Proteomes" id="UP000828390">
    <property type="component" value="Unassembled WGS sequence"/>
</dbReference>
<dbReference type="InterPro" id="IPR010255">
    <property type="entry name" value="Haem_peroxidase_sf"/>
</dbReference>
<dbReference type="InterPro" id="IPR037120">
    <property type="entry name" value="Haem_peroxidase_sf_animal"/>
</dbReference>
<dbReference type="GO" id="GO:0020037">
    <property type="term" value="F:heme binding"/>
    <property type="evidence" value="ECO:0007669"/>
    <property type="project" value="InterPro"/>
</dbReference>
<keyword evidence="5" id="KW-0408">Iron</keyword>
<feature type="signal peptide" evidence="7">
    <location>
        <begin position="1"/>
        <end position="20"/>
    </location>
</feature>
<keyword evidence="4" id="KW-0325">Glycoprotein</keyword>
<gene>
    <name evidence="8" type="ORF">DPMN_106271</name>
</gene>
<dbReference type="PANTHER" id="PTHR11475">
    <property type="entry name" value="OXIDASE/PEROXIDASE"/>
    <property type="match status" value="1"/>
</dbReference>
<evidence type="ECO:0000256" key="5">
    <source>
        <dbReference type="PIRSR" id="PIRSR619791-2"/>
    </source>
</evidence>
<reference evidence="8" key="1">
    <citation type="journal article" date="2019" name="bioRxiv">
        <title>The Genome of the Zebra Mussel, Dreissena polymorpha: A Resource for Invasive Species Research.</title>
        <authorList>
            <person name="McCartney M.A."/>
            <person name="Auch B."/>
            <person name="Kono T."/>
            <person name="Mallez S."/>
            <person name="Zhang Y."/>
            <person name="Obille A."/>
            <person name="Becker A."/>
            <person name="Abrahante J.E."/>
            <person name="Garbe J."/>
            <person name="Badalamenti J.P."/>
            <person name="Herman A."/>
            <person name="Mangelson H."/>
            <person name="Liachko I."/>
            <person name="Sullivan S."/>
            <person name="Sone E.D."/>
            <person name="Koren S."/>
            <person name="Silverstein K.A.T."/>
            <person name="Beckman K.B."/>
            <person name="Gohl D.M."/>
        </authorList>
    </citation>
    <scope>NUCLEOTIDE SEQUENCE</scope>
    <source>
        <strain evidence="8">Duluth1</strain>
        <tissue evidence="8">Whole animal</tissue>
    </source>
</reference>
<dbReference type="GO" id="GO:0046872">
    <property type="term" value="F:metal ion binding"/>
    <property type="evidence" value="ECO:0007669"/>
    <property type="project" value="UniProtKB-KW"/>
</dbReference>
<dbReference type="PANTHER" id="PTHR11475:SF4">
    <property type="entry name" value="CHORION PEROXIDASE"/>
    <property type="match status" value="1"/>
</dbReference>
<dbReference type="GO" id="GO:0005576">
    <property type="term" value="C:extracellular region"/>
    <property type="evidence" value="ECO:0007669"/>
    <property type="project" value="UniProtKB-SubCell"/>
</dbReference>
<evidence type="ECO:0000256" key="7">
    <source>
        <dbReference type="SAM" id="SignalP"/>
    </source>
</evidence>
<keyword evidence="2" id="KW-0964">Secreted</keyword>
<keyword evidence="3 7" id="KW-0732">Signal</keyword>
<evidence type="ECO:0000256" key="2">
    <source>
        <dbReference type="ARBA" id="ARBA00022525"/>
    </source>
</evidence>
<keyword evidence="9" id="KW-1185">Reference proteome</keyword>
<reference evidence="8" key="2">
    <citation type="submission" date="2020-11" db="EMBL/GenBank/DDBJ databases">
        <authorList>
            <person name="McCartney M.A."/>
            <person name="Auch B."/>
            <person name="Kono T."/>
            <person name="Mallez S."/>
            <person name="Becker A."/>
            <person name="Gohl D.M."/>
            <person name="Silverstein K.A.T."/>
            <person name="Koren S."/>
            <person name="Bechman K.B."/>
            <person name="Herman A."/>
            <person name="Abrahante J.E."/>
            <person name="Garbe J."/>
        </authorList>
    </citation>
    <scope>NUCLEOTIDE SEQUENCE</scope>
    <source>
        <strain evidence="8">Duluth1</strain>
        <tissue evidence="8">Whole animal</tissue>
    </source>
</reference>
<dbReference type="FunFam" id="1.10.640.10:FF:000003">
    <property type="entry name" value="chorion peroxidase"/>
    <property type="match status" value="1"/>
</dbReference>
<evidence type="ECO:0008006" key="10">
    <source>
        <dbReference type="Google" id="ProtNLM"/>
    </source>
</evidence>
<feature type="region of interest" description="Disordered" evidence="6">
    <location>
        <begin position="24"/>
        <end position="51"/>
    </location>
</feature>
<keyword evidence="5" id="KW-0349">Heme</keyword>
<keyword evidence="5" id="KW-0479">Metal-binding</keyword>
<feature type="chain" id="PRO_5039720287" description="Peroxidase" evidence="7">
    <location>
        <begin position="21"/>
        <end position="639"/>
    </location>
</feature>
<name>A0A9D4K4Q2_DREPO</name>
<dbReference type="Gene3D" id="1.10.640.10">
    <property type="entry name" value="Haem peroxidase domain superfamily, animal type"/>
    <property type="match status" value="1"/>
</dbReference>
<dbReference type="EMBL" id="JAIWYP010000004">
    <property type="protein sequence ID" value="KAH3832975.1"/>
    <property type="molecule type" value="Genomic_DNA"/>
</dbReference>
<comment type="subcellular location">
    <subcellularLocation>
        <location evidence="1">Secreted</location>
    </subcellularLocation>
</comment>
<evidence type="ECO:0000256" key="1">
    <source>
        <dbReference type="ARBA" id="ARBA00004613"/>
    </source>
</evidence>
<dbReference type="GO" id="GO:0006979">
    <property type="term" value="P:response to oxidative stress"/>
    <property type="evidence" value="ECO:0007669"/>
    <property type="project" value="InterPro"/>
</dbReference>
<dbReference type="GO" id="GO:0004601">
    <property type="term" value="F:peroxidase activity"/>
    <property type="evidence" value="ECO:0007669"/>
    <property type="project" value="InterPro"/>
</dbReference>
<feature type="binding site" description="axial binding residue" evidence="5">
    <location>
        <position position="399"/>
    </location>
    <ligand>
        <name>heme b</name>
        <dbReference type="ChEBI" id="CHEBI:60344"/>
    </ligand>
    <ligandPart>
        <name>Fe</name>
        <dbReference type="ChEBI" id="CHEBI:18248"/>
    </ligandPart>
</feature>
<evidence type="ECO:0000313" key="8">
    <source>
        <dbReference type="EMBL" id="KAH3832975.1"/>
    </source>
</evidence>
<dbReference type="Pfam" id="PF03098">
    <property type="entry name" value="An_peroxidase"/>
    <property type="match status" value="1"/>
</dbReference>
<dbReference type="AlphaFoldDB" id="A0A9D4K4Q2"/>
<sequence>MMRRTLAIAVILAIAALVECKPKETKRDTQTASRKFNTVPRSHKATDPKKLAGRRDPFCNLKVDCSGASNRNFVGGKEYRTQSGQCNNLDNYKWGMAGVQHKRLFENAYDDGKWNPRRKSVTGTNNEMVLLPGTRNISNAVHATDSDKPLNKESLSDAFFYFMQFISHDVTKTPEGDHGPNDDCCDSTKRIKSPFCLAVNVEETDDFFSVIGDCFDVHRSITVLDCNVTSGFRNQINAITAYIDGSMLYGSSEAELNELRSFIVGFLKNSTANLMPKDEGTGDMECDNDKDPDFCFLAGDIRANVHPGLTTFHTVFMREHNRVAAYLGELNAAWNDDRIFQETRRIVAAELQHITFNEMLPKVLDSSYMSKYGLSASYSYNKSVDASVIQEFNFGYRFHNLMPAVLHLAELVGSSVKNMATLEQENVVEHPGLLVKDNYRGVDQVLLGIVANGCPFINGLMNDASRNFLFIEENGTDSYDLASVNIERGRDWGTPAYYLYRQLCGGVTISAWTDLASTHSADVIADLQIVYASPKDVDLWTGLVTETAVGTSIAGPTMSCLIATQFANLRNGDRFWYETSIADLKFTTDQLSELKKVTLARVLCDNLDVATMPKDVFSTSGSWVNCSTISGMALSFWAD</sequence>
<proteinExistence type="predicted"/>
<protein>
    <recommendedName>
        <fullName evidence="10">Peroxidase</fullName>
    </recommendedName>
</protein>
<accession>A0A9D4K4Q2</accession>
<evidence type="ECO:0000256" key="3">
    <source>
        <dbReference type="ARBA" id="ARBA00022729"/>
    </source>
</evidence>
<evidence type="ECO:0000256" key="6">
    <source>
        <dbReference type="SAM" id="MobiDB-lite"/>
    </source>
</evidence>
<dbReference type="InterPro" id="IPR019791">
    <property type="entry name" value="Haem_peroxidase_animal"/>
</dbReference>
<organism evidence="8 9">
    <name type="scientific">Dreissena polymorpha</name>
    <name type="common">Zebra mussel</name>
    <name type="synonym">Mytilus polymorpha</name>
    <dbReference type="NCBI Taxonomy" id="45954"/>
    <lineage>
        <taxon>Eukaryota</taxon>
        <taxon>Metazoa</taxon>
        <taxon>Spiralia</taxon>
        <taxon>Lophotrochozoa</taxon>
        <taxon>Mollusca</taxon>
        <taxon>Bivalvia</taxon>
        <taxon>Autobranchia</taxon>
        <taxon>Heteroconchia</taxon>
        <taxon>Euheterodonta</taxon>
        <taxon>Imparidentia</taxon>
        <taxon>Neoheterodontei</taxon>
        <taxon>Myida</taxon>
        <taxon>Dreissenoidea</taxon>
        <taxon>Dreissenidae</taxon>
        <taxon>Dreissena</taxon>
    </lineage>
</organism>
<dbReference type="PROSITE" id="PS50292">
    <property type="entry name" value="PEROXIDASE_3"/>
    <property type="match status" value="1"/>
</dbReference>
<comment type="caution">
    <text evidence="8">The sequence shown here is derived from an EMBL/GenBank/DDBJ whole genome shotgun (WGS) entry which is preliminary data.</text>
</comment>